<dbReference type="InterPro" id="IPR050095">
    <property type="entry name" value="ECF_ABC_transporter_ATP-bd"/>
</dbReference>
<dbReference type="PANTHER" id="PTHR43553">
    <property type="entry name" value="HEAVY METAL TRANSPORTER"/>
    <property type="match status" value="1"/>
</dbReference>
<keyword evidence="10" id="KW-1185">Reference proteome</keyword>
<dbReference type="SUPFAM" id="SSF52540">
    <property type="entry name" value="P-loop containing nucleoside triphosphate hydrolases"/>
    <property type="match status" value="1"/>
</dbReference>
<keyword evidence="7" id="KW-0472">Membrane</keyword>
<organism evidence="9 10">
    <name type="scientific">Paenibacillus abyssi</name>
    <dbReference type="NCBI Taxonomy" id="1340531"/>
    <lineage>
        <taxon>Bacteria</taxon>
        <taxon>Bacillati</taxon>
        <taxon>Bacillota</taxon>
        <taxon>Bacilli</taxon>
        <taxon>Bacillales</taxon>
        <taxon>Paenibacillaceae</taxon>
        <taxon>Paenibacillus</taxon>
    </lineage>
</organism>
<dbReference type="CDD" id="cd03225">
    <property type="entry name" value="ABC_cobalt_CbiO_domain1"/>
    <property type="match status" value="1"/>
</dbReference>
<name>A0A917D4R3_9BACL</name>
<sequence length="286" mass="31341">MEEVGEILLSTDDLRVEQASVIAVEPLSGKEITLLNGVTFHIAPGDWVQVVGANGSGKSTLIKLLTGHLGMTCRLEGTVHRGFVGEGPIPYVMQHPEAAIVGATPWEDVLIGLEQQGVQEALIGARLEKALQLARLEHIQHRQVTSLSGGQKQLTALAGCIAAEAPLLILDEATSMLDPESRELVLKAVRHLNQLGRAVIWVTHRLEEWEAEDRIVVLDEGEIIYDGHVDGFYEQPNEKDKSICERLGWQPPYVVETALHLRALGYALTPLPLTTEELARAVSAWR</sequence>
<dbReference type="InterPro" id="IPR027417">
    <property type="entry name" value="P-loop_NTPase"/>
</dbReference>
<dbReference type="SMART" id="SM00382">
    <property type="entry name" value="AAA"/>
    <property type="match status" value="1"/>
</dbReference>
<evidence type="ECO:0000313" key="10">
    <source>
        <dbReference type="Proteomes" id="UP000644756"/>
    </source>
</evidence>
<dbReference type="GO" id="GO:0043190">
    <property type="term" value="C:ATP-binding cassette (ABC) transporter complex"/>
    <property type="evidence" value="ECO:0007669"/>
    <property type="project" value="TreeGrafter"/>
</dbReference>
<dbReference type="Pfam" id="PF00005">
    <property type="entry name" value="ABC_tran"/>
    <property type="match status" value="1"/>
</dbReference>
<dbReference type="GO" id="GO:0005524">
    <property type="term" value="F:ATP binding"/>
    <property type="evidence" value="ECO:0007669"/>
    <property type="project" value="UniProtKB-KW"/>
</dbReference>
<dbReference type="GO" id="GO:0042626">
    <property type="term" value="F:ATPase-coupled transmembrane transporter activity"/>
    <property type="evidence" value="ECO:0007669"/>
    <property type="project" value="TreeGrafter"/>
</dbReference>
<protein>
    <submittedName>
        <fullName evidence="9">Energy-coupling factor transporter ATP-binding protein EcfA1</fullName>
    </submittedName>
</protein>
<dbReference type="InterPro" id="IPR003593">
    <property type="entry name" value="AAA+_ATPase"/>
</dbReference>
<gene>
    <name evidence="9" type="primary">ecfA1</name>
    <name evidence="9" type="ORF">GCM10010916_30720</name>
</gene>
<accession>A0A917D4R3</accession>
<evidence type="ECO:0000256" key="1">
    <source>
        <dbReference type="ARBA" id="ARBA00005417"/>
    </source>
</evidence>
<dbReference type="GO" id="GO:0016887">
    <property type="term" value="F:ATP hydrolysis activity"/>
    <property type="evidence" value="ECO:0007669"/>
    <property type="project" value="InterPro"/>
</dbReference>
<reference evidence="9" key="2">
    <citation type="submission" date="2020-09" db="EMBL/GenBank/DDBJ databases">
        <authorList>
            <person name="Sun Q."/>
            <person name="Zhou Y."/>
        </authorList>
    </citation>
    <scope>NUCLEOTIDE SEQUENCE</scope>
    <source>
        <strain evidence="9">CGMCC 1.12987</strain>
    </source>
</reference>
<dbReference type="PROSITE" id="PS50893">
    <property type="entry name" value="ABC_TRANSPORTER_2"/>
    <property type="match status" value="1"/>
</dbReference>
<comment type="similarity">
    <text evidence="1">Belongs to the ABC transporter superfamily.</text>
</comment>
<keyword evidence="3" id="KW-1003">Cell membrane</keyword>
<dbReference type="EMBL" id="BMGR01000010">
    <property type="protein sequence ID" value="GGG11716.1"/>
    <property type="molecule type" value="Genomic_DNA"/>
</dbReference>
<evidence type="ECO:0000256" key="3">
    <source>
        <dbReference type="ARBA" id="ARBA00022475"/>
    </source>
</evidence>
<dbReference type="PANTHER" id="PTHR43553:SF2">
    <property type="entry name" value="PEPTIDE EXPORT ATP-BINDING PROTEIN YYDI-RELATED"/>
    <property type="match status" value="1"/>
</dbReference>
<evidence type="ECO:0000313" key="9">
    <source>
        <dbReference type="EMBL" id="GGG11716.1"/>
    </source>
</evidence>
<dbReference type="RefSeq" id="WP_188531958.1">
    <property type="nucleotide sequence ID" value="NZ_BMGR01000010.1"/>
</dbReference>
<dbReference type="AlphaFoldDB" id="A0A917D4R3"/>
<comment type="caution">
    <text evidence="9">The sequence shown here is derived from an EMBL/GenBank/DDBJ whole genome shotgun (WGS) entry which is preliminary data.</text>
</comment>
<keyword evidence="2" id="KW-0813">Transport</keyword>
<dbReference type="Gene3D" id="3.40.50.300">
    <property type="entry name" value="P-loop containing nucleotide triphosphate hydrolases"/>
    <property type="match status" value="1"/>
</dbReference>
<keyword evidence="6" id="KW-1278">Translocase</keyword>
<evidence type="ECO:0000256" key="4">
    <source>
        <dbReference type="ARBA" id="ARBA00022741"/>
    </source>
</evidence>
<evidence type="ECO:0000256" key="6">
    <source>
        <dbReference type="ARBA" id="ARBA00022967"/>
    </source>
</evidence>
<evidence type="ECO:0000259" key="8">
    <source>
        <dbReference type="PROSITE" id="PS50893"/>
    </source>
</evidence>
<dbReference type="InterPro" id="IPR003439">
    <property type="entry name" value="ABC_transporter-like_ATP-bd"/>
</dbReference>
<evidence type="ECO:0000256" key="2">
    <source>
        <dbReference type="ARBA" id="ARBA00022448"/>
    </source>
</evidence>
<feature type="domain" description="ABC transporter" evidence="8">
    <location>
        <begin position="14"/>
        <end position="245"/>
    </location>
</feature>
<keyword evidence="5 9" id="KW-0067">ATP-binding</keyword>
<evidence type="ECO:0000256" key="7">
    <source>
        <dbReference type="ARBA" id="ARBA00023136"/>
    </source>
</evidence>
<dbReference type="InterPro" id="IPR015856">
    <property type="entry name" value="ABC_transpr_CbiO/EcfA_su"/>
</dbReference>
<proteinExistence type="inferred from homology"/>
<keyword evidence="4" id="KW-0547">Nucleotide-binding</keyword>
<dbReference type="Proteomes" id="UP000644756">
    <property type="component" value="Unassembled WGS sequence"/>
</dbReference>
<evidence type="ECO:0000256" key="5">
    <source>
        <dbReference type="ARBA" id="ARBA00022840"/>
    </source>
</evidence>
<reference evidence="9" key="1">
    <citation type="journal article" date="2014" name="Int. J. Syst. Evol. Microbiol.">
        <title>Complete genome sequence of Corynebacterium casei LMG S-19264T (=DSM 44701T), isolated from a smear-ripened cheese.</title>
        <authorList>
            <consortium name="US DOE Joint Genome Institute (JGI-PGF)"/>
            <person name="Walter F."/>
            <person name="Albersmeier A."/>
            <person name="Kalinowski J."/>
            <person name="Ruckert C."/>
        </authorList>
    </citation>
    <scope>NUCLEOTIDE SEQUENCE</scope>
    <source>
        <strain evidence="9">CGMCC 1.12987</strain>
    </source>
</reference>